<dbReference type="GO" id="GO:0006508">
    <property type="term" value="P:proteolysis"/>
    <property type="evidence" value="ECO:0007669"/>
    <property type="project" value="UniProtKB-UniRule"/>
</dbReference>
<dbReference type="InterPro" id="IPR014719">
    <property type="entry name" value="Ribosomal_bL12_C/ClpS-like"/>
</dbReference>
<accession>A0A6A7WCD5</accession>
<evidence type="ECO:0000256" key="1">
    <source>
        <dbReference type="HAMAP-Rule" id="MF_00302"/>
    </source>
</evidence>
<proteinExistence type="inferred from homology"/>
<dbReference type="HAMAP" id="MF_00302">
    <property type="entry name" value="ClpS"/>
    <property type="match status" value="1"/>
</dbReference>
<keyword evidence="3" id="KW-0645">Protease</keyword>
<dbReference type="InterPro" id="IPR022935">
    <property type="entry name" value="ClpS"/>
</dbReference>
<keyword evidence="3" id="KW-0378">Hydrolase</keyword>
<comment type="similarity">
    <text evidence="1">Belongs to the ClpS family.</text>
</comment>
<dbReference type="PANTHER" id="PTHR33473:SF19">
    <property type="entry name" value="ATP-DEPENDENT CLP PROTEASE ADAPTER PROTEIN CLPS"/>
    <property type="match status" value="1"/>
</dbReference>
<dbReference type="Gene3D" id="3.30.1390.10">
    <property type="match status" value="1"/>
</dbReference>
<dbReference type="InterPro" id="IPR003769">
    <property type="entry name" value="ClpS_core"/>
</dbReference>
<comment type="function">
    <text evidence="1">Involved in the modulation of the specificity of the ClpAP-mediated ATP-dependent protein degradation.</text>
</comment>
<gene>
    <name evidence="1" type="primary">clpS</name>
    <name evidence="3" type="ORF">F7D20_08920</name>
</gene>
<dbReference type="SUPFAM" id="SSF54736">
    <property type="entry name" value="ClpS-like"/>
    <property type="match status" value="1"/>
</dbReference>
<organism evidence="3 4">
    <name type="scientific">Segatella copri</name>
    <dbReference type="NCBI Taxonomy" id="165179"/>
    <lineage>
        <taxon>Bacteria</taxon>
        <taxon>Pseudomonadati</taxon>
        <taxon>Bacteroidota</taxon>
        <taxon>Bacteroidia</taxon>
        <taxon>Bacteroidales</taxon>
        <taxon>Prevotellaceae</taxon>
        <taxon>Segatella</taxon>
    </lineage>
</organism>
<dbReference type="Proteomes" id="UP000384372">
    <property type="component" value="Unassembled WGS sequence"/>
</dbReference>
<dbReference type="Pfam" id="PF02617">
    <property type="entry name" value="ClpS"/>
    <property type="match status" value="1"/>
</dbReference>
<dbReference type="AlphaFoldDB" id="A0A6A7WCD5"/>
<comment type="caution">
    <text evidence="3">The sequence shown here is derived from an EMBL/GenBank/DDBJ whole genome shotgun (WGS) entry which is preliminary data.</text>
</comment>
<dbReference type="OrthoDB" id="9796121at2"/>
<dbReference type="GO" id="GO:0030163">
    <property type="term" value="P:protein catabolic process"/>
    <property type="evidence" value="ECO:0007669"/>
    <property type="project" value="InterPro"/>
</dbReference>
<feature type="domain" description="Adaptor protein ClpS core" evidence="2">
    <location>
        <begin position="17"/>
        <end position="96"/>
    </location>
</feature>
<name>A0A6A7WCD5_9BACT</name>
<comment type="subunit">
    <text evidence="1">Binds to the N-terminal domain of the chaperone ClpA.</text>
</comment>
<dbReference type="GO" id="GO:0008233">
    <property type="term" value="F:peptidase activity"/>
    <property type="evidence" value="ECO:0007669"/>
    <property type="project" value="UniProtKB-KW"/>
</dbReference>
<dbReference type="PANTHER" id="PTHR33473">
    <property type="entry name" value="ATP-DEPENDENT CLP PROTEASE ADAPTER PROTEIN CLPS1, CHLOROPLASTIC"/>
    <property type="match status" value="1"/>
</dbReference>
<sequence>MAQGQTAVKERQDLEIKKPKRYQVLLHNDDVTPMEFVVDILYTCFFKAAEESNAIMLKAHREGKASVGIYSYDVAKSKVEKARRKIDKAKYPLEFTIEPV</sequence>
<dbReference type="RefSeq" id="WP_022252174.1">
    <property type="nucleotide sequence ID" value="NZ_VZAD01000066.1"/>
</dbReference>
<evidence type="ECO:0000313" key="4">
    <source>
        <dbReference type="Proteomes" id="UP000384372"/>
    </source>
</evidence>
<reference evidence="3 4" key="1">
    <citation type="submission" date="2019-09" db="EMBL/GenBank/DDBJ databases">
        <title>Distinct polysaccharide growth profiles of human intestinal Prevotella copri isolates.</title>
        <authorList>
            <person name="Fehlner-Peach H."/>
            <person name="Magnabosco C."/>
            <person name="Raghavan V."/>
            <person name="Scher J.U."/>
            <person name="Tett A."/>
            <person name="Cox L.M."/>
            <person name="Gottsegen C."/>
            <person name="Watters A."/>
            <person name="Wiltshire- Gordon J.D."/>
            <person name="Segata N."/>
            <person name="Bonneau R."/>
            <person name="Littman D.R."/>
        </authorList>
    </citation>
    <scope>NUCLEOTIDE SEQUENCE [LARGE SCALE GENOMIC DNA]</scope>
    <source>
        <strain evidence="4">iAQ1173</strain>
    </source>
</reference>
<evidence type="ECO:0000259" key="2">
    <source>
        <dbReference type="Pfam" id="PF02617"/>
    </source>
</evidence>
<evidence type="ECO:0000313" key="3">
    <source>
        <dbReference type="EMBL" id="MQP12072.1"/>
    </source>
</evidence>
<keyword evidence="4" id="KW-1185">Reference proteome</keyword>
<protein>
    <recommendedName>
        <fullName evidence="1">ATP-dependent Clp protease adapter protein ClpS</fullName>
    </recommendedName>
</protein>
<dbReference type="EMBL" id="VZAD01000066">
    <property type="protein sequence ID" value="MQP12072.1"/>
    <property type="molecule type" value="Genomic_DNA"/>
</dbReference>